<sequence>MVKKFHIFSQFFERSGWSFGIMSTVAPAEHKPIVKKKTNHFNRIQSDRFLRVKSSWRHVRGIDSRFRRKYRGTPTHPSCGFGSDKETKYMLPSGFKPYIVHNAAELEPLFTQNTIYAAVIAHCVGGKTRREIEKVASEKNIHVVNAGARAKREEQ</sequence>
<dbReference type="Pfam" id="PF01655">
    <property type="entry name" value="Ribosomal_L32e"/>
    <property type="match status" value="1"/>
</dbReference>
<comment type="similarity">
    <text evidence="1">Belongs to the eukaryotic ribosomal protein eL32 family.</text>
</comment>
<evidence type="ECO:0000313" key="4">
    <source>
        <dbReference type="EMBL" id="KAK8837636.1"/>
    </source>
</evidence>
<evidence type="ECO:0000313" key="5">
    <source>
        <dbReference type="Proteomes" id="UP001470230"/>
    </source>
</evidence>
<name>A0ABR2GVE5_9EUKA</name>
<keyword evidence="5" id="KW-1185">Reference proteome</keyword>
<dbReference type="PANTHER" id="PTHR23413">
    <property type="entry name" value="60S RIBOSOMAL PROTEIN L32 AND DNA-DIRECTED RNA POLYMERASE II, SUBUNIT N"/>
    <property type="match status" value="1"/>
</dbReference>
<dbReference type="InterPro" id="IPR001515">
    <property type="entry name" value="Ribosomal_eL32"/>
</dbReference>
<proteinExistence type="inferred from homology"/>
<dbReference type="EMBL" id="JAPFFF010000058">
    <property type="protein sequence ID" value="KAK8837636.1"/>
    <property type="molecule type" value="Genomic_DNA"/>
</dbReference>
<comment type="caution">
    <text evidence="4">The sequence shown here is derived from an EMBL/GenBank/DDBJ whole genome shotgun (WGS) entry which is preliminary data.</text>
</comment>
<dbReference type="PANTHER" id="PTHR23413:SF1">
    <property type="entry name" value="RIBOSOMAL PROTEIN L32"/>
    <property type="match status" value="1"/>
</dbReference>
<evidence type="ECO:0000256" key="3">
    <source>
        <dbReference type="ARBA" id="ARBA00023274"/>
    </source>
</evidence>
<evidence type="ECO:0000256" key="1">
    <source>
        <dbReference type="ARBA" id="ARBA00008431"/>
    </source>
</evidence>
<reference evidence="4 5" key="1">
    <citation type="submission" date="2024-04" db="EMBL/GenBank/DDBJ databases">
        <title>Tritrichomonas musculus Genome.</title>
        <authorList>
            <person name="Alves-Ferreira E."/>
            <person name="Grigg M."/>
            <person name="Lorenzi H."/>
            <person name="Galac M."/>
        </authorList>
    </citation>
    <scope>NUCLEOTIDE SEQUENCE [LARGE SCALE GENOMIC DNA]</scope>
    <source>
        <strain evidence="4 5">EAF2021</strain>
    </source>
</reference>
<organism evidence="4 5">
    <name type="scientific">Tritrichomonas musculus</name>
    <dbReference type="NCBI Taxonomy" id="1915356"/>
    <lineage>
        <taxon>Eukaryota</taxon>
        <taxon>Metamonada</taxon>
        <taxon>Parabasalia</taxon>
        <taxon>Tritrichomonadida</taxon>
        <taxon>Tritrichomonadidae</taxon>
        <taxon>Tritrichomonas</taxon>
    </lineage>
</organism>
<keyword evidence="3" id="KW-0687">Ribonucleoprotein</keyword>
<dbReference type="InterPro" id="IPR036351">
    <property type="entry name" value="Ribosomal_eL32_sf"/>
</dbReference>
<evidence type="ECO:0000256" key="2">
    <source>
        <dbReference type="ARBA" id="ARBA00022980"/>
    </source>
</evidence>
<dbReference type="Proteomes" id="UP001470230">
    <property type="component" value="Unassembled WGS sequence"/>
</dbReference>
<dbReference type="SUPFAM" id="SSF52042">
    <property type="entry name" value="Ribosomal protein L32e"/>
    <property type="match status" value="1"/>
</dbReference>
<dbReference type="SMART" id="SM01393">
    <property type="entry name" value="Ribosomal_L32e"/>
    <property type="match status" value="1"/>
</dbReference>
<dbReference type="GO" id="GO:0005840">
    <property type="term" value="C:ribosome"/>
    <property type="evidence" value="ECO:0007669"/>
    <property type="project" value="UniProtKB-KW"/>
</dbReference>
<gene>
    <name evidence="4" type="ORF">M9Y10_036168</name>
</gene>
<protein>
    <submittedName>
        <fullName evidence="4">60S ribosomal protein L32</fullName>
    </submittedName>
</protein>
<accession>A0ABR2GVE5</accession>
<dbReference type="CDD" id="cd00513">
    <property type="entry name" value="Ribosomal_L32_L32e"/>
    <property type="match status" value="1"/>
</dbReference>
<keyword evidence="2 4" id="KW-0689">Ribosomal protein</keyword>